<dbReference type="AlphaFoldDB" id="A0A871BEV5"/>
<gene>
    <name evidence="1" type="ORF">HfgLR_05880</name>
</gene>
<accession>A0A871BEV5</accession>
<proteinExistence type="predicted"/>
<evidence type="ECO:0000313" key="2">
    <source>
        <dbReference type="Proteomes" id="UP000663064"/>
    </source>
</evidence>
<dbReference type="EMBL" id="CP063205">
    <property type="protein sequence ID" value="QOS11319.1"/>
    <property type="molecule type" value="Genomic_DNA"/>
</dbReference>
<dbReference type="Proteomes" id="UP000663064">
    <property type="component" value="Chromosome"/>
</dbReference>
<reference evidence="1" key="1">
    <citation type="journal article" date="2021" name="Front. Microbiol.">
        <title>Cellular and Genomic Properties of Haloferax gibbonsii LR2-5, the Host of Euryarchaeal Virus HFTV1.</title>
        <authorList>
            <person name="Tittes C."/>
            <person name="Schwarzer S."/>
            <person name="Pfeiffer F."/>
            <person name="Dyall-Smith M."/>
            <person name="Rodriguez-Franco M."/>
            <person name="Oksanen H.M."/>
            <person name="Quax T.E.F."/>
        </authorList>
    </citation>
    <scope>NUCLEOTIDE SEQUENCE</scope>
    <source>
        <strain evidence="1">LR2-5</strain>
    </source>
</reference>
<protein>
    <submittedName>
        <fullName evidence="1">Uncharacterized protein</fullName>
    </submittedName>
</protein>
<name>A0A871BEV5_HALGI</name>
<organism evidence="1 2">
    <name type="scientific">Haloferax gibbonsii</name>
    <dbReference type="NCBI Taxonomy" id="35746"/>
    <lineage>
        <taxon>Archaea</taxon>
        <taxon>Methanobacteriati</taxon>
        <taxon>Methanobacteriota</taxon>
        <taxon>Stenosarchaea group</taxon>
        <taxon>Halobacteria</taxon>
        <taxon>Halobacteriales</taxon>
        <taxon>Haloferacaceae</taxon>
        <taxon>Haloferax</taxon>
    </lineage>
</organism>
<sequence>MSSNPGESTHFLSVTSFRQSFVDSHSNDWWIPGQLFAPLWASHKSGNRYPSYRG</sequence>
<evidence type="ECO:0000313" key="1">
    <source>
        <dbReference type="EMBL" id="QOS11319.1"/>
    </source>
</evidence>